<dbReference type="SUPFAM" id="SSF52777">
    <property type="entry name" value="CoA-dependent acyltransferases"/>
    <property type="match status" value="2"/>
</dbReference>
<proteinExistence type="predicted"/>
<dbReference type="PANTHER" id="PTHR45398">
    <property type="match status" value="1"/>
</dbReference>
<sequence length="334" mass="36562">MRYLNPEVDLPETDPAIGFNYLGRLGGIFGDVWRMHPEDSSATHTARMVPTPLGHTLELNAAALDTDAGIRLEADWTWASSVLDRDQVSRLNQLWFDALAGICAHVRRGGGGLTPSDVAPAILSQGQIDELSQQHRIAGILPLTPLQQGLLYHAGAPQGADDVYAMQLSIALGGALDPDRLCAAVQAVVARHPHLAARFCEQFQVPVQVILADPAVPWQYIEVDVDSPDVDKQIEQFHADERAAVCDLANQSAIRAMLIRVADQRYRFVLTTHHIVLDGWSMPILLQEIFAGLTGQRLPVAPSYRSFVGWLAERDHSTAHAAWREALAGFDTPV</sequence>
<evidence type="ECO:0000313" key="3">
    <source>
        <dbReference type="Proteomes" id="UP000192434"/>
    </source>
</evidence>
<dbReference type="InterPro" id="IPR001242">
    <property type="entry name" value="Condensation_dom"/>
</dbReference>
<dbReference type="AlphaFoldDB" id="A0A1X0IIN5"/>
<dbReference type="EMBL" id="MVII01000087">
    <property type="protein sequence ID" value="ORB46741.1"/>
    <property type="molecule type" value="Genomic_DNA"/>
</dbReference>
<dbReference type="Pfam" id="PF00668">
    <property type="entry name" value="Condensation"/>
    <property type="match status" value="1"/>
</dbReference>
<dbReference type="GO" id="GO:0003824">
    <property type="term" value="F:catalytic activity"/>
    <property type="evidence" value="ECO:0007669"/>
    <property type="project" value="InterPro"/>
</dbReference>
<dbReference type="PANTHER" id="PTHR45398:SF1">
    <property type="entry name" value="ENZYME, PUTATIVE (JCVI)-RELATED"/>
    <property type="match status" value="1"/>
</dbReference>
<dbReference type="InterPro" id="IPR023213">
    <property type="entry name" value="CAT-like_dom_sf"/>
</dbReference>
<dbReference type="Gene3D" id="3.30.559.30">
    <property type="entry name" value="Nonribosomal peptide synthetase, condensation domain"/>
    <property type="match status" value="2"/>
</dbReference>
<dbReference type="NCBIfam" id="TIGR01720">
    <property type="entry name" value="NRPS-para261"/>
    <property type="match status" value="1"/>
</dbReference>
<accession>A0A1X0IIN5</accession>
<evidence type="ECO:0000313" key="2">
    <source>
        <dbReference type="EMBL" id="ORB46741.1"/>
    </source>
</evidence>
<evidence type="ECO:0000259" key="1">
    <source>
        <dbReference type="Pfam" id="PF00668"/>
    </source>
</evidence>
<gene>
    <name evidence="2" type="ORF">BST43_26565</name>
</gene>
<dbReference type="GO" id="GO:0008610">
    <property type="term" value="P:lipid biosynthetic process"/>
    <property type="evidence" value="ECO:0007669"/>
    <property type="project" value="UniProtKB-ARBA"/>
</dbReference>
<dbReference type="Gene3D" id="3.30.559.10">
    <property type="entry name" value="Chloramphenicol acetyltransferase-like domain"/>
    <property type="match status" value="1"/>
</dbReference>
<feature type="non-terminal residue" evidence="2">
    <location>
        <position position="334"/>
    </location>
</feature>
<name>A0A1X0IIN5_9MYCO</name>
<feature type="domain" description="Condensation" evidence="1">
    <location>
        <begin position="139"/>
        <end position="329"/>
    </location>
</feature>
<dbReference type="InterPro" id="IPR010060">
    <property type="entry name" value="NRPS_synth"/>
</dbReference>
<comment type="caution">
    <text evidence="2">The sequence shown here is derived from an EMBL/GenBank/DDBJ whole genome shotgun (WGS) entry which is preliminary data.</text>
</comment>
<reference evidence="2 3" key="1">
    <citation type="submission" date="2016-12" db="EMBL/GenBank/DDBJ databases">
        <title>The new phylogeny of genus Mycobacterium.</title>
        <authorList>
            <person name="Tortoli E."/>
            <person name="Trovato A."/>
            <person name="Cirillo D.M."/>
        </authorList>
    </citation>
    <scope>NUCLEOTIDE SEQUENCE [LARGE SCALE GENOMIC DNA]</scope>
    <source>
        <strain evidence="2 3">CCUG 66554</strain>
    </source>
</reference>
<dbReference type="Proteomes" id="UP000192434">
    <property type="component" value="Unassembled WGS sequence"/>
</dbReference>
<organism evidence="2 3">
    <name type="scientific">Mycobacteroides saopaulense</name>
    <dbReference type="NCBI Taxonomy" id="1578165"/>
    <lineage>
        <taxon>Bacteria</taxon>
        <taxon>Bacillati</taxon>
        <taxon>Actinomycetota</taxon>
        <taxon>Actinomycetes</taxon>
        <taxon>Mycobacteriales</taxon>
        <taxon>Mycobacteriaceae</taxon>
        <taxon>Mycobacteroides</taxon>
    </lineage>
</organism>
<protein>
    <submittedName>
        <fullName evidence="2">Non-ribosomal peptide synthetase</fullName>
    </submittedName>
</protein>